<proteinExistence type="inferred from homology"/>
<evidence type="ECO:0000313" key="3">
    <source>
        <dbReference type="EMBL" id="GLI27544.1"/>
    </source>
</evidence>
<dbReference type="Proteomes" id="UP001144396">
    <property type="component" value="Unassembled WGS sequence"/>
</dbReference>
<comment type="caution">
    <text evidence="3">The sequence shown here is derived from an EMBL/GenBank/DDBJ whole genome shotgun (WGS) entry which is preliminary data.</text>
</comment>
<accession>A0A9W6CVH1</accession>
<dbReference type="AlphaFoldDB" id="A0A9W6CVH1"/>
<dbReference type="GO" id="GO:0016491">
    <property type="term" value="F:oxidoreductase activity"/>
    <property type="evidence" value="ECO:0007669"/>
    <property type="project" value="UniProtKB-KW"/>
</dbReference>
<keyword evidence="2" id="KW-0560">Oxidoreductase</keyword>
<dbReference type="RefSeq" id="WP_281884161.1">
    <property type="nucleotide sequence ID" value="NZ_BSDP01000001.1"/>
</dbReference>
<gene>
    <name evidence="3" type="ORF">ARHIZOSPH14_17860</name>
</gene>
<dbReference type="InterPro" id="IPR002347">
    <property type="entry name" value="SDR_fam"/>
</dbReference>
<evidence type="ECO:0000313" key="4">
    <source>
        <dbReference type="Proteomes" id="UP001144396"/>
    </source>
</evidence>
<name>A0A9W6CVH1_9MICO</name>
<dbReference type="PRINTS" id="PR00081">
    <property type="entry name" value="GDHRDH"/>
</dbReference>
<dbReference type="PANTHER" id="PTHR24320:SF148">
    <property type="entry name" value="NAD(P)-BINDING ROSSMANN-FOLD SUPERFAMILY PROTEIN"/>
    <property type="match status" value="1"/>
</dbReference>
<dbReference type="SUPFAM" id="SSF51735">
    <property type="entry name" value="NAD(P)-binding Rossmann-fold domains"/>
    <property type="match status" value="1"/>
</dbReference>
<organism evidence="3 4">
    <name type="scientific">Agromyces rhizosphaerae</name>
    <dbReference type="NCBI Taxonomy" id="88374"/>
    <lineage>
        <taxon>Bacteria</taxon>
        <taxon>Bacillati</taxon>
        <taxon>Actinomycetota</taxon>
        <taxon>Actinomycetes</taxon>
        <taxon>Micrococcales</taxon>
        <taxon>Microbacteriaceae</taxon>
        <taxon>Agromyces</taxon>
    </lineage>
</organism>
<dbReference type="Gene3D" id="3.40.50.720">
    <property type="entry name" value="NAD(P)-binding Rossmann-like Domain"/>
    <property type="match status" value="1"/>
</dbReference>
<protein>
    <submittedName>
        <fullName evidence="3">Oxidoreductase</fullName>
    </submittedName>
</protein>
<dbReference type="Pfam" id="PF00106">
    <property type="entry name" value="adh_short"/>
    <property type="match status" value="1"/>
</dbReference>
<comment type="similarity">
    <text evidence="1">Belongs to the short-chain dehydrogenases/reductases (SDR) family.</text>
</comment>
<keyword evidence="4" id="KW-1185">Reference proteome</keyword>
<dbReference type="EMBL" id="BSDP01000001">
    <property type="protein sequence ID" value="GLI27544.1"/>
    <property type="molecule type" value="Genomic_DNA"/>
</dbReference>
<dbReference type="PANTHER" id="PTHR24320">
    <property type="entry name" value="RETINOL DEHYDROGENASE"/>
    <property type="match status" value="1"/>
</dbReference>
<sequence>MSWYPTALPPLGGRTYLVTGANAGLGFFTSARLAGAGAHVVLSGRSPERLAAAVAAIRERLPEASVDTLVMDVSSLDSVGAAASQVQSFDRLDGLVLNAGSVHPPRAREVSADGHELVLATNHLGHFAFVAQVLPVLERSDAARIVWLGSLSSRLSGFDLEGLQLEDSYDFWTAYAHSKIAAQSTGFELARRLETAGSSVSSIVAHPGYSISGRTPYVPGVNEPSGATRFADNLQAPFTQGKHRGAASVLVAAAAPEAGNGDYWGPRWWTKGVPTRHRPARTSIDRAIASQLWTRSEQWTGQTVPVAG</sequence>
<dbReference type="InterPro" id="IPR036291">
    <property type="entry name" value="NAD(P)-bd_dom_sf"/>
</dbReference>
<evidence type="ECO:0000256" key="1">
    <source>
        <dbReference type="ARBA" id="ARBA00006484"/>
    </source>
</evidence>
<evidence type="ECO:0000256" key="2">
    <source>
        <dbReference type="ARBA" id="ARBA00023002"/>
    </source>
</evidence>
<reference evidence="3" key="1">
    <citation type="submission" date="2022-12" db="EMBL/GenBank/DDBJ databases">
        <title>Reference genome sequencing for broad-spectrum identification of bacterial and archaeal isolates by mass spectrometry.</title>
        <authorList>
            <person name="Sekiguchi Y."/>
            <person name="Tourlousse D.M."/>
        </authorList>
    </citation>
    <scope>NUCLEOTIDE SEQUENCE</scope>
    <source>
        <strain evidence="3">14</strain>
    </source>
</reference>